<feature type="region of interest" description="Disordered" evidence="1">
    <location>
        <begin position="1"/>
        <end position="43"/>
    </location>
</feature>
<gene>
    <name evidence="2" type="ORF">VZT92_004460</name>
</gene>
<comment type="caution">
    <text evidence="2">The sequence shown here is derived from an EMBL/GenBank/DDBJ whole genome shotgun (WGS) entry which is preliminary data.</text>
</comment>
<dbReference type="EMBL" id="JBCEZU010000023">
    <property type="protein sequence ID" value="KAK9539350.1"/>
    <property type="molecule type" value="Genomic_DNA"/>
</dbReference>
<dbReference type="GO" id="GO:0001725">
    <property type="term" value="C:stress fiber"/>
    <property type="evidence" value="ECO:0007669"/>
    <property type="project" value="TreeGrafter"/>
</dbReference>
<name>A0AAW1FYF1_ZOAVI</name>
<dbReference type="PANTHER" id="PTHR22591:SF2">
    <property type="entry name" value="XIN ACTIN-BINDING REPEAT-CONTAINING PROTEIN 1"/>
    <property type="match status" value="1"/>
</dbReference>
<dbReference type="GO" id="GO:0005925">
    <property type="term" value="C:focal adhesion"/>
    <property type="evidence" value="ECO:0007669"/>
    <property type="project" value="TreeGrafter"/>
</dbReference>
<dbReference type="PANTHER" id="PTHR22591">
    <property type="entry name" value="XIN"/>
    <property type="match status" value="1"/>
</dbReference>
<dbReference type="Proteomes" id="UP001488805">
    <property type="component" value="Unassembled WGS sequence"/>
</dbReference>
<protein>
    <submittedName>
        <fullName evidence="2">Uncharacterized protein</fullName>
    </submittedName>
</protein>
<evidence type="ECO:0000313" key="3">
    <source>
        <dbReference type="Proteomes" id="UP001488805"/>
    </source>
</evidence>
<reference evidence="2 3" key="1">
    <citation type="journal article" date="2024" name="Genome Biol. Evol.">
        <title>Chromosome-level genome assembly of the viviparous eelpout Zoarces viviparus.</title>
        <authorList>
            <person name="Fuhrmann N."/>
            <person name="Brasseur M.V."/>
            <person name="Bakowski C.E."/>
            <person name="Podsiadlowski L."/>
            <person name="Prost S."/>
            <person name="Krehenwinkel H."/>
            <person name="Mayer C."/>
        </authorList>
    </citation>
    <scope>NUCLEOTIDE SEQUENCE [LARGE SCALE GENOMIC DNA]</scope>
    <source>
        <strain evidence="2">NO-MEL_2022_Ind0_liver</strain>
    </source>
</reference>
<dbReference type="GO" id="GO:0051015">
    <property type="term" value="F:actin filament binding"/>
    <property type="evidence" value="ECO:0007669"/>
    <property type="project" value="TreeGrafter"/>
</dbReference>
<evidence type="ECO:0000313" key="2">
    <source>
        <dbReference type="EMBL" id="KAK9539350.1"/>
    </source>
</evidence>
<dbReference type="InterPro" id="IPR030072">
    <property type="entry name" value="XIRP1/XIRP2"/>
</dbReference>
<accession>A0AAW1FYF1</accession>
<organism evidence="2 3">
    <name type="scientific">Zoarces viviparus</name>
    <name type="common">Viviparous eelpout</name>
    <name type="synonym">Blennius viviparus</name>
    <dbReference type="NCBI Taxonomy" id="48416"/>
    <lineage>
        <taxon>Eukaryota</taxon>
        <taxon>Metazoa</taxon>
        <taxon>Chordata</taxon>
        <taxon>Craniata</taxon>
        <taxon>Vertebrata</taxon>
        <taxon>Euteleostomi</taxon>
        <taxon>Actinopterygii</taxon>
        <taxon>Neopterygii</taxon>
        <taxon>Teleostei</taxon>
        <taxon>Neoteleostei</taxon>
        <taxon>Acanthomorphata</taxon>
        <taxon>Eupercaria</taxon>
        <taxon>Perciformes</taxon>
        <taxon>Cottioidei</taxon>
        <taxon>Zoarcales</taxon>
        <taxon>Zoarcidae</taxon>
        <taxon>Zoarcinae</taxon>
        <taxon>Zoarces</taxon>
    </lineage>
</organism>
<feature type="compositionally biased region" description="Basic and acidic residues" evidence="1">
    <location>
        <begin position="1"/>
        <end position="24"/>
    </location>
</feature>
<evidence type="ECO:0000256" key="1">
    <source>
        <dbReference type="SAM" id="MobiDB-lite"/>
    </source>
</evidence>
<dbReference type="AlphaFoldDB" id="A0AAW1FYF1"/>
<dbReference type="GO" id="GO:0007015">
    <property type="term" value="P:actin filament organization"/>
    <property type="evidence" value="ECO:0007669"/>
    <property type="project" value="TreeGrafter"/>
</dbReference>
<proteinExistence type="predicted"/>
<feature type="compositionally biased region" description="Polar residues" evidence="1">
    <location>
        <begin position="26"/>
        <end position="37"/>
    </location>
</feature>
<keyword evidence="3" id="KW-1185">Reference proteome</keyword>
<sequence length="148" mass="16068">MSTFKPKTEGNSKNCHDANGDLRQKSAANEPSKNGHSPAQRKVSVIEVKTAPEQPAGIVGTKTVSETYEETDGFGNVFVSSVTSTFVTKQSDSKSSALFEVVGSPARYEVMTSPLIRRSGRLFEDKVSNHANEDGTVFVTFSQPKEKH</sequence>